<evidence type="ECO:0000259" key="1">
    <source>
        <dbReference type="Pfam" id="PF08885"/>
    </source>
</evidence>
<proteinExistence type="predicted"/>
<dbReference type="SUPFAM" id="SSF52266">
    <property type="entry name" value="SGNH hydrolase"/>
    <property type="match status" value="1"/>
</dbReference>
<reference evidence="2 3" key="1">
    <citation type="submission" date="2017-02" db="EMBL/GenBank/DDBJ databases">
        <title>Complete genome sequence of the cold-active Pseudoalteromonas aliena strain EH1 isolated from Arctic seawater.</title>
        <authorList>
            <person name="Kim E."/>
            <person name="Heo E."/>
            <person name="Kim H."/>
            <person name="Kim D."/>
        </authorList>
    </citation>
    <scope>NUCLEOTIDE SEQUENCE [LARGE SCALE GENOMIC DNA]</scope>
    <source>
        <strain evidence="2 3">EH1</strain>
    </source>
</reference>
<evidence type="ECO:0000313" key="3">
    <source>
        <dbReference type="Proteomes" id="UP000188243"/>
    </source>
</evidence>
<dbReference type="InterPro" id="IPR014982">
    <property type="entry name" value="GSCFA"/>
</dbReference>
<dbReference type="AlphaFoldDB" id="A0A1Q2GZP9"/>
<dbReference type="KEGG" id="paln:B0W48_12490"/>
<accession>A0A1Q2GZP9</accession>
<organism evidence="2 3">
    <name type="scientific">Pseudoalteromonas aliena</name>
    <dbReference type="NCBI Taxonomy" id="247523"/>
    <lineage>
        <taxon>Bacteria</taxon>
        <taxon>Pseudomonadati</taxon>
        <taxon>Pseudomonadota</taxon>
        <taxon>Gammaproteobacteria</taxon>
        <taxon>Alteromonadales</taxon>
        <taxon>Pseudoalteromonadaceae</taxon>
        <taxon>Pseudoalteromonas</taxon>
    </lineage>
</organism>
<name>A0A1Q2GZP9_9GAMM</name>
<gene>
    <name evidence="2" type="ORF">B0W48_12490</name>
</gene>
<dbReference type="Proteomes" id="UP000188243">
    <property type="component" value="Chromosome"/>
</dbReference>
<protein>
    <recommendedName>
        <fullName evidence="1">GSCFA domain-containing protein</fullName>
    </recommendedName>
</protein>
<evidence type="ECO:0000313" key="2">
    <source>
        <dbReference type="EMBL" id="AQQ00548.1"/>
    </source>
</evidence>
<dbReference type="RefSeq" id="WP_077537236.1">
    <property type="nucleotide sequence ID" value="NZ_CP019628.1"/>
</dbReference>
<dbReference type="Pfam" id="PF08885">
    <property type="entry name" value="GSCFA"/>
    <property type="match status" value="1"/>
</dbReference>
<dbReference type="STRING" id="247523.B0W48_12490"/>
<sequence length="698" mass="80511">MVQITTEEVLEIDDIRYCLLKSSNVNTAHHYEINQGYTNLNYRATNAFRRDIIDTPLINAHKHVVKNNVPELLCDTLISEYNKDKEALKDPAILKSFLPYILTQEVDDHLRSYFKSEYCVLWWAMHKLEDDIEKDTYFSKWHCDGGPKNHLKLITYLNGYDEHGSSTAVLDKESTDKLKDIGYIFNNINKRNIDIAPLCKHYDINFSPSLIKPNKGDSIIFNPHQLAHKAMPANKGKARYSLTLCFLPSELHWKKVADEHFTPGTTSIAFDGFPELTKTFIKRNDDDCIDIALDNKVTNLRHLAYLLKAIIKNSAVENMFLEHIQTNDPELKYHNTLFDLIKFIKQSIIEQFKADSITEEIWSEALTNICEYERNYIDSCARYNANKKPDPSAVFWPNPDHPTRPLSKYNALPYVNKVPIMDMDTPIGSAGSCFAFEIAKFFQQDGYNYVITERNDNPQSGLVIDGYQPGDKYAKFCANYGILFNTPSFKQLAEKAFGIKKFDKLLFQSETGHYVDPYRENVFFNTKEAYLADYDKHIQAAKDSFLSCKVFVITLGLNECWELPDGTVMSRNPRNNTYQFVKHRTLTVEENVNNIQSFFDIIKKYNPDFKLIISLSPIPFLATGRADTHHIITANTHSKAVLRVAAEELVNNNEDMYYLPSYELVTECTEDAWNSDTRHVKPETVSKVVNMFKEIFVK</sequence>
<dbReference type="EMBL" id="CP019628">
    <property type="protein sequence ID" value="AQQ00548.1"/>
    <property type="molecule type" value="Genomic_DNA"/>
</dbReference>
<dbReference type="Gene3D" id="2.60.120.620">
    <property type="entry name" value="q2cbj1_9rhob like domain"/>
    <property type="match status" value="1"/>
</dbReference>
<feature type="domain" description="GSCFA" evidence="1">
    <location>
        <begin position="427"/>
        <end position="692"/>
    </location>
</feature>